<gene>
    <name evidence="2" type="ORF">GALMADRAFT_224291</name>
</gene>
<organism evidence="2 3">
    <name type="scientific">Galerina marginata (strain CBS 339.88)</name>
    <dbReference type="NCBI Taxonomy" id="685588"/>
    <lineage>
        <taxon>Eukaryota</taxon>
        <taxon>Fungi</taxon>
        <taxon>Dikarya</taxon>
        <taxon>Basidiomycota</taxon>
        <taxon>Agaricomycotina</taxon>
        <taxon>Agaricomycetes</taxon>
        <taxon>Agaricomycetidae</taxon>
        <taxon>Agaricales</taxon>
        <taxon>Agaricineae</taxon>
        <taxon>Strophariaceae</taxon>
        <taxon>Galerina</taxon>
    </lineage>
</organism>
<dbReference type="AlphaFoldDB" id="A0A067T786"/>
<reference evidence="3" key="1">
    <citation type="journal article" date="2014" name="Proc. Natl. Acad. Sci. U.S.A.">
        <title>Extensive sampling of basidiomycete genomes demonstrates inadequacy of the white-rot/brown-rot paradigm for wood decay fungi.</title>
        <authorList>
            <person name="Riley R."/>
            <person name="Salamov A.A."/>
            <person name="Brown D.W."/>
            <person name="Nagy L.G."/>
            <person name="Floudas D."/>
            <person name="Held B.W."/>
            <person name="Levasseur A."/>
            <person name="Lombard V."/>
            <person name="Morin E."/>
            <person name="Otillar R."/>
            <person name="Lindquist E.A."/>
            <person name="Sun H."/>
            <person name="LaButti K.M."/>
            <person name="Schmutz J."/>
            <person name="Jabbour D."/>
            <person name="Luo H."/>
            <person name="Baker S.E."/>
            <person name="Pisabarro A.G."/>
            <person name="Walton J.D."/>
            <person name="Blanchette R.A."/>
            <person name="Henrissat B."/>
            <person name="Martin F."/>
            <person name="Cullen D."/>
            <person name="Hibbett D.S."/>
            <person name="Grigoriev I.V."/>
        </authorList>
    </citation>
    <scope>NUCLEOTIDE SEQUENCE [LARGE SCALE GENOMIC DNA]</scope>
    <source>
        <strain evidence="3">CBS 339.88</strain>
    </source>
</reference>
<accession>A0A067T786</accession>
<dbReference type="InterPro" id="IPR046528">
    <property type="entry name" value="DUF6593"/>
</dbReference>
<sequence>MSAPLILVLHPDNPCNTIITDCDTGEVIYTVSTVHGKQATTYVKDAEGTTVAHWEWRDVRSDILTLGSAKPMSASTWLHKNMLPFHRTVTFRDHQNRTFKWKNVEGGGQMELYSEDDKQNPMVAFLRSLRYTDRKVDPSVEVRREATLTLDSRGQEIMNLAIVSFLILEKGRRSRETSQGNVASAYAGESVGSSIMTIIR</sequence>
<evidence type="ECO:0000259" key="1">
    <source>
        <dbReference type="Pfam" id="PF20236"/>
    </source>
</evidence>
<evidence type="ECO:0000313" key="2">
    <source>
        <dbReference type="EMBL" id="KDR79040.1"/>
    </source>
</evidence>
<protein>
    <recommendedName>
        <fullName evidence="1">DUF6593 domain-containing protein</fullName>
    </recommendedName>
</protein>
<proteinExistence type="predicted"/>
<keyword evidence="3" id="KW-1185">Reference proteome</keyword>
<dbReference type="Proteomes" id="UP000027222">
    <property type="component" value="Unassembled WGS sequence"/>
</dbReference>
<dbReference type="HOGENOM" id="CLU_084280_0_1_1"/>
<dbReference type="Pfam" id="PF20236">
    <property type="entry name" value="DUF6593"/>
    <property type="match status" value="1"/>
</dbReference>
<dbReference type="OrthoDB" id="3256331at2759"/>
<dbReference type="EMBL" id="KL142374">
    <property type="protein sequence ID" value="KDR79040.1"/>
    <property type="molecule type" value="Genomic_DNA"/>
</dbReference>
<feature type="domain" description="DUF6593" evidence="1">
    <location>
        <begin position="12"/>
        <end position="173"/>
    </location>
</feature>
<name>A0A067T786_GALM3</name>
<evidence type="ECO:0000313" key="3">
    <source>
        <dbReference type="Proteomes" id="UP000027222"/>
    </source>
</evidence>